<evidence type="ECO:0000259" key="6">
    <source>
        <dbReference type="Pfam" id="PF18267"/>
    </source>
</evidence>
<evidence type="ECO:0000256" key="2">
    <source>
        <dbReference type="ARBA" id="ARBA00006442"/>
    </source>
</evidence>
<comment type="caution">
    <text evidence="7">The sequence shown here is derived from an EMBL/GenBank/DDBJ whole genome shotgun (WGS) entry which is preliminary data.</text>
</comment>
<dbReference type="EMBL" id="JABWCV010000035">
    <property type="protein sequence ID" value="NVF16363.1"/>
    <property type="molecule type" value="Genomic_DNA"/>
</dbReference>
<comment type="similarity">
    <text evidence="2">Belongs to the FAD-dependent oxidoreductase family.</text>
</comment>
<evidence type="ECO:0000256" key="4">
    <source>
        <dbReference type="ARBA" id="ARBA00022827"/>
    </source>
</evidence>
<evidence type="ECO:0000259" key="5">
    <source>
        <dbReference type="Pfam" id="PF07992"/>
    </source>
</evidence>
<keyword evidence="4" id="KW-0274">FAD</keyword>
<keyword evidence="3" id="KW-0285">Flavoprotein</keyword>
<keyword evidence="8" id="KW-1185">Reference proteome</keyword>
<protein>
    <submittedName>
        <fullName evidence="7">NAD(P)/FAD-dependent oxidoreductase</fullName>
    </submittedName>
</protein>
<dbReference type="GO" id="GO:0016491">
    <property type="term" value="F:oxidoreductase activity"/>
    <property type="evidence" value="ECO:0007669"/>
    <property type="project" value="InterPro"/>
</dbReference>
<evidence type="ECO:0000256" key="3">
    <source>
        <dbReference type="ARBA" id="ARBA00022630"/>
    </source>
</evidence>
<dbReference type="Pfam" id="PF18267">
    <property type="entry name" value="Rubredoxin_C"/>
    <property type="match status" value="1"/>
</dbReference>
<dbReference type="PRINTS" id="PR00368">
    <property type="entry name" value="FADPNR"/>
</dbReference>
<dbReference type="RefSeq" id="WP_176304909.1">
    <property type="nucleotide sequence ID" value="NZ_JABWCV010000035.1"/>
</dbReference>
<dbReference type="Gene3D" id="3.50.50.60">
    <property type="entry name" value="FAD/NAD(P)-binding domain"/>
    <property type="match status" value="2"/>
</dbReference>
<comment type="cofactor">
    <cofactor evidence="1">
        <name>FAD</name>
        <dbReference type="ChEBI" id="CHEBI:57692"/>
    </cofactor>
</comment>
<feature type="domain" description="NADH-rubredoxin oxidoreductase C-terminal" evidence="6">
    <location>
        <begin position="328"/>
        <end position="388"/>
    </location>
</feature>
<organism evidence="7 8">
    <name type="scientific">Vreelandella maris</name>
    <dbReference type="NCBI Taxonomy" id="2729617"/>
    <lineage>
        <taxon>Bacteria</taxon>
        <taxon>Pseudomonadati</taxon>
        <taxon>Pseudomonadota</taxon>
        <taxon>Gammaproteobacteria</taxon>
        <taxon>Oceanospirillales</taxon>
        <taxon>Halomonadaceae</taxon>
        <taxon>Vreelandella</taxon>
    </lineage>
</organism>
<dbReference type="Gene3D" id="3.30.390.30">
    <property type="match status" value="1"/>
</dbReference>
<evidence type="ECO:0000256" key="1">
    <source>
        <dbReference type="ARBA" id="ARBA00001974"/>
    </source>
</evidence>
<name>A0A7Y6VA84_9GAMM</name>
<dbReference type="PANTHER" id="PTHR43429:SF3">
    <property type="entry name" value="NITRITE REDUCTASE [NAD(P)H]"/>
    <property type="match status" value="1"/>
</dbReference>
<evidence type="ECO:0000313" key="8">
    <source>
        <dbReference type="Proteomes" id="UP000589984"/>
    </source>
</evidence>
<evidence type="ECO:0000313" key="7">
    <source>
        <dbReference type="EMBL" id="NVF16363.1"/>
    </source>
</evidence>
<dbReference type="PANTHER" id="PTHR43429">
    <property type="entry name" value="PYRIDINE NUCLEOTIDE-DISULFIDE OXIDOREDUCTASE DOMAIN-CONTAINING"/>
    <property type="match status" value="1"/>
</dbReference>
<dbReference type="AlphaFoldDB" id="A0A7Y6VA84"/>
<accession>A0A7Y6VA84</accession>
<dbReference type="PRINTS" id="PR00411">
    <property type="entry name" value="PNDRDTASEI"/>
</dbReference>
<proteinExistence type="inferred from homology"/>
<feature type="domain" description="FAD/NAD(P)-binding" evidence="5">
    <location>
        <begin position="12"/>
        <end position="290"/>
    </location>
</feature>
<gene>
    <name evidence="7" type="ORF">HUO07_19700</name>
</gene>
<dbReference type="InterPro" id="IPR036188">
    <property type="entry name" value="FAD/NAD-bd_sf"/>
</dbReference>
<dbReference type="InterPro" id="IPR050260">
    <property type="entry name" value="FAD-bd_OxRdtase"/>
</dbReference>
<dbReference type="Proteomes" id="UP000589984">
    <property type="component" value="Unassembled WGS sequence"/>
</dbReference>
<dbReference type="InterPro" id="IPR016156">
    <property type="entry name" value="FAD/NAD-linked_Rdtase_dimer_sf"/>
</dbReference>
<sequence>METTSRCSHNDHLVIIGNGMASHRLIEALVKLPTRPQRITVIGAEPTPAYNRILLSPLLAGEMQQDALTLRDAQWYANQGVTLILGEKVDNLHRDRQTVVTNTGRTLPYDHLVLATGSRPAMPDVPGIELAGVHGFRDLQDADALTDIAQRGGEAVVIGGGLLGLEAAEGLRKRGNAISVSVLQRSERLMNRQLDTTASHLLENELAQRGLKVITGAQLARLEGDAQGQVSKIHLDDGRQLAATSVIIAAGITPNAALGHQAGLTTERAIVVDEFLITSDPAISALGECCQFDGTTYGLVEPIWRQVEVLAARLGGTPTLGYTDAPSATKLKISGVALYAFGPTEASVEHEVLSYHDIERGDYRRLLLRDGQIEGAVLYGDTSQGPWYFDQALAGSDLNNCRQALLFGAADVNALQAAQGDSDTSHLPTSEAA</sequence>
<dbReference type="SUPFAM" id="SSF51905">
    <property type="entry name" value="FAD/NAD(P)-binding domain"/>
    <property type="match status" value="2"/>
</dbReference>
<dbReference type="InterPro" id="IPR023753">
    <property type="entry name" value="FAD/NAD-binding_dom"/>
</dbReference>
<dbReference type="InterPro" id="IPR041575">
    <property type="entry name" value="Rubredoxin_C"/>
</dbReference>
<dbReference type="Pfam" id="PF07992">
    <property type="entry name" value="Pyr_redox_2"/>
    <property type="match status" value="1"/>
</dbReference>
<reference evidence="7 8" key="1">
    <citation type="submission" date="2020-06" db="EMBL/GenBank/DDBJ databases">
        <title>Halomonas sp. QX-1 draft genome sequence.</title>
        <authorList>
            <person name="Qiu X."/>
        </authorList>
    </citation>
    <scope>NUCLEOTIDE SEQUENCE [LARGE SCALE GENOMIC DNA]</scope>
    <source>
        <strain evidence="7 8">QX-1</strain>
    </source>
</reference>